<organism evidence="2 3">
    <name type="scientific">Anaeramoeba ignava</name>
    <name type="common">Anaerobic marine amoeba</name>
    <dbReference type="NCBI Taxonomy" id="1746090"/>
    <lineage>
        <taxon>Eukaryota</taxon>
        <taxon>Metamonada</taxon>
        <taxon>Anaeramoebidae</taxon>
        <taxon>Anaeramoeba</taxon>
    </lineage>
</organism>
<dbReference type="GO" id="GO:0005737">
    <property type="term" value="C:cytoplasm"/>
    <property type="evidence" value="ECO:0007669"/>
    <property type="project" value="TreeGrafter"/>
</dbReference>
<dbReference type="InterPro" id="IPR017216">
    <property type="entry name" value="HPS3"/>
</dbReference>
<proteinExistence type="predicted"/>
<evidence type="ECO:0000313" key="2">
    <source>
        <dbReference type="EMBL" id="KAJ5072810.1"/>
    </source>
</evidence>
<gene>
    <name evidence="2" type="ORF">M0811_09256</name>
</gene>
<dbReference type="EMBL" id="JAPDFW010000079">
    <property type="protein sequence ID" value="KAJ5072810.1"/>
    <property type="molecule type" value="Genomic_DNA"/>
</dbReference>
<accession>A0A9Q0LJ85</accession>
<comment type="caution">
    <text evidence="2">The sequence shown here is derived from an EMBL/GenBank/DDBJ whole genome shotgun (WGS) entry which is preliminary data.</text>
</comment>
<dbReference type="OrthoDB" id="10255480at2759"/>
<keyword evidence="1" id="KW-0175">Coiled coil</keyword>
<name>A0A9Q0LJ85_ANAIG</name>
<feature type="coiled-coil region" evidence="1">
    <location>
        <begin position="613"/>
        <end position="672"/>
    </location>
</feature>
<dbReference type="PANTHER" id="PTHR28633">
    <property type="entry name" value="HERMANSKY-PUDLAK SYNDROME 3 PROTEIN"/>
    <property type="match status" value="1"/>
</dbReference>
<dbReference type="PANTHER" id="PTHR28633:SF1">
    <property type="entry name" value="BLOC-2 COMPLEX MEMBER HPS3"/>
    <property type="match status" value="1"/>
</dbReference>
<dbReference type="Proteomes" id="UP001149090">
    <property type="component" value="Unassembled WGS sequence"/>
</dbReference>
<reference evidence="2" key="1">
    <citation type="submission" date="2022-10" db="EMBL/GenBank/DDBJ databases">
        <title>Novel sulphate-reducing endosymbionts in the free-living metamonad Anaeramoeba.</title>
        <authorList>
            <person name="Jerlstrom-Hultqvist J."/>
            <person name="Cepicka I."/>
            <person name="Gallot-Lavallee L."/>
            <person name="Salas-Leiva D."/>
            <person name="Curtis B.A."/>
            <person name="Zahonova K."/>
            <person name="Pipaliya S."/>
            <person name="Dacks J."/>
            <person name="Roger A.J."/>
        </authorList>
    </citation>
    <scope>NUCLEOTIDE SEQUENCE</scope>
    <source>
        <strain evidence="2">BMAN</strain>
    </source>
</reference>
<protein>
    <submittedName>
        <fullName evidence="2">Hermansky-pudlak syndrome 3 protein</fullName>
    </submittedName>
</protein>
<evidence type="ECO:0000256" key="1">
    <source>
        <dbReference type="SAM" id="Coils"/>
    </source>
</evidence>
<keyword evidence="3" id="KW-1185">Reference proteome</keyword>
<evidence type="ECO:0000313" key="3">
    <source>
        <dbReference type="Proteomes" id="UP001149090"/>
    </source>
</evidence>
<sequence>MIPLDIFDHQHNLESQNEPKTICTSPFSNLVVVGTERNTIQINLVENKNSTIICTFITFGKIIALKLVYNLIISLEKERKTNYVRIYYGWHKLVEQKQTFYSDKILKPQKVEKKQLKEKHKEYEKLLICYTIPSSPTKEIISVCDFSGKLGFCQGNDIIIYKLFTNTAIATKLYSIRTGLNVQHLSISGKYIAYATDFIAKIIYVTFHKQIKTKYEVEKNAIEHFSPISTQNTYELKFDSENLVSDMIPDNWIQSDTSKEIPAYIRYGPLRDDSNFVIPENHCMNYENIQAFPFKQAHQEHPKTPRDAMYSGHKYKKLMSKLSSQSTFKVSADEQKKQLEIPTVYLLFQQRFPETKKQSVNNILLMNDYSATIFPDALANETQKKWEFPKQNEEFLVIQESTNQEFIHQKYLLETEQSRKLKCLICSGTDGYLYDISNPSLVCKFKFQNQALFACASNSFLFVMEANSLEILTIPPSKFNSKTDSKPKQVGLKHFFVDLSRSTSQNSLSSNQSSDSFISINVDDIKNDTNDQIISVTKKPQKNIDSNQKIKITQNHIWNIYVLHRTEIAQIYSEVHSILSQNELDQLKYSEILTANHFLLSGYYYELVEIAKMDSILGNLNLNENENENLDENQNENLEKNENEKSNLNIQINLIEDENQESKNNKNTKTTENLYVQGKYKDQIEKFNHLFQQSAGILGKIMLELKDYEICAQLFSISDIYFKDVFELFIAKKVPQEYFTVYLNVALFRFDMIDATRTINDLSDGEEDNIQEVIEKPGNLSNMILELYSELSPDMLPSIVLGSCLDDYDQSVAIDLLEKTFHKIQDANGYCNSENLIARGLLLLGNERVLDAIQLFESVPTSLFVEFCLENPALLYTDRNIFRNKIDEFAEIEDHEKNNENNNESQSESEQSVVSKEDVFEDSFIPQENAVPSLGSIMRKVMPHALVDVLVAIPDMVSIETALSLLSEDPIILGLKKPTTIHAIETKQLVQDYLENLLLRIVKVEKNNCLDPKNPIYDLIISYESLVQKSEFDVLIARLVSMYIQNILDSLNSTNFLSAKELVLNENDMKRKHAFLLFGERDSWIKKLEKFLLDQQNSKNEKTEKKLAENVLKLETILCKLPISKPNAEKTLQLVQNLGNFFPRICIEMICLPFAGKFKESIDLILEQKPWILFGYSEKSCENQFENWKVVLDQTFLKIDKIQKEIQKEVQQDVFLQKKNLLEILKKQLELIFSKILSVYNFHTILKLVPSNGNPLFFLPLIERSFFFQNSEKIVEEIIKESLFCHDF</sequence>